<sequence>ALIESDISALTIEEVARLESLDQDSLAADDIGDGLKKTAEKTLSNGDLNTNNNSHPNDNNQSEEDAEEEKEGPDWSDWEDADQRIDDEIEDELRQMSENGSDVGQVKVQTSPNPYRKLSSPLLSTAVNWESDVPEAERGLDSDIAHVDLDPSNNSRDSNARVGGASKSLKLSKPLGLPSTVSSKPASSLENTAHKTWTTKGKATGARTTKNSDDFGAGLDIKSVEIKRTEPELDFFADMAPSIQLTSKTPLPEQSKISDASAQKMSINSNLFAVSSDAGEEDGQDTAGWGTDETLDWDAEGF</sequence>
<protein>
    <submittedName>
        <fullName evidence="2">Uncharacterized protein</fullName>
    </submittedName>
</protein>
<evidence type="ECO:0000256" key="1">
    <source>
        <dbReference type="SAM" id="MobiDB-lite"/>
    </source>
</evidence>
<feature type="compositionally biased region" description="Low complexity" evidence="1">
    <location>
        <begin position="194"/>
        <end position="209"/>
    </location>
</feature>
<feature type="compositionally biased region" description="Polar residues" evidence="1">
    <location>
        <begin position="96"/>
        <end position="113"/>
    </location>
</feature>
<feature type="compositionally biased region" description="Acidic residues" evidence="1">
    <location>
        <begin position="293"/>
        <end position="302"/>
    </location>
</feature>
<dbReference type="Proteomes" id="UP000762676">
    <property type="component" value="Unassembled WGS sequence"/>
</dbReference>
<proteinExistence type="predicted"/>
<feature type="compositionally biased region" description="Polar residues" evidence="1">
    <location>
        <begin position="180"/>
        <end position="191"/>
    </location>
</feature>
<feature type="compositionally biased region" description="Acidic residues" evidence="1">
    <location>
        <begin position="61"/>
        <end position="80"/>
    </location>
</feature>
<name>A0AAV4HBA1_9GAST</name>
<dbReference type="EMBL" id="BMAT01005537">
    <property type="protein sequence ID" value="GFR95218.1"/>
    <property type="molecule type" value="Genomic_DNA"/>
</dbReference>
<comment type="caution">
    <text evidence="2">The sequence shown here is derived from an EMBL/GenBank/DDBJ whole genome shotgun (WGS) entry which is preliminary data.</text>
</comment>
<dbReference type="AlphaFoldDB" id="A0AAV4HBA1"/>
<gene>
    <name evidence="2" type="ORF">ElyMa_002687600</name>
</gene>
<keyword evidence="3" id="KW-1185">Reference proteome</keyword>
<accession>A0AAV4HBA1</accession>
<feature type="compositionally biased region" description="Low complexity" evidence="1">
    <location>
        <begin position="49"/>
        <end position="60"/>
    </location>
</feature>
<feature type="compositionally biased region" description="Basic and acidic residues" evidence="1">
    <location>
        <begin position="135"/>
        <end position="149"/>
    </location>
</feature>
<evidence type="ECO:0000313" key="3">
    <source>
        <dbReference type="Proteomes" id="UP000762676"/>
    </source>
</evidence>
<feature type="region of interest" description="Disordered" evidence="1">
    <location>
        <begin position="38"/>
        <end position="217"/>
    </location>
</feature>
<organism evidence="2 3">
    <name type="scientific">Elysia marginata</name>
    <dbReference type="NCBI Taxonomy" id="1093978"/>
    <lineage>
        <taxon>Eukaryota</taxon>
        <taxon>Metazoa</taxon>
        <taxon>Spiralia</taxon>
        <taxon>Lophotrochozoa</taxon>
        <taxon>Mollusca</taxon>
        <taxon>Gastropoda</taxon>
        <taxon>Heterobranchia</taxon>
        <taxon>Euthyneura</taxon>
        <taxon>Panpulmonata</taxon>
        <taxon>Sacoglossa</taxon>
        <taxon>Placobranchoidea</taxon>
        <taxon>Plakobranchidae</taxon>
        <taxon>Elysia</taxon>
    </lineage>
</organism>
<feature type="region of interest" description="Disordered" evidence="1">
    <location>
        <begin position="276"/>
        <end position="302"/>
    </location>
</feature>
<feature type="compositionally biased region" description="Low complexity" evidence="1">
    <location>
        <begin position="163"/>
        <end position="179"/>
    </location>
</feature>
<feature type="non-terminal residue" evidence="2">
    <location>
        <position position="1"/>
    </location>
</feature>
<reference evidence="2 3" key="1">
    <citation type="journal article" date="2021" name="Elife">
        <title>Chloroplast acquisition without the gene transfer in kleptoplastic sea slugs, Plakobranchus ocellatus.</title>
        <authorList>
            <person name="Maeda T."/>
            <person name="Takahashi S."/>
            <person name="Yoshida T."/>
            <person name="Shimamura S."/>
            <person name="Takaki Y."/>
            <person name="Nagai Y."/>
            <person name="Toyoda A."/>
            <person name="Suzuki Y."/>
            <person name="Arimoto A."/>
            <person name="Ishii H."/>
            <person name="Satoh N."/>
            <person name="Nishiyama T."/>
            <person name="Hasebe M."/>
            <person name="Maruyama T."/>
            <person name="Minagawa J."/>
            <person name="Obokata J."/>
            <person name="Shigenobu S."/>
        </authorList>
    </citation>
    <scope>NUCLEOTIDE SEQUENCE [LARGE SCALE GENOMIC DNA]</scope>
</reference>
<evidence type="ECO:0000313" key="2">
    <source>
        <dbReference type="EMBL" id="GFR95218.1"/>
    </source>
</evidence>